<dbReference type="Proteomes" id="UP000823928">
    <property type="component" value="Unassembled WGS sequence"/>
</dbReference>
<proteinExistence type="predicted"/>
<evidence type="ECO:0000313" key="2">
    <source>
        <dbReference type="Proteomes" id="UP000823928"/>
    </source>
</evidence>
<dbReference type="Gene3D" id="1.10.10.10">
    <property type="entry name" value="Winged helix-like DNA-binding domain superfamily/Winged helix DNA-binding domain"/>
    <property type="match status" value="1"/>
</dbReference>
<name>A0A9D1EZ53_9BACT</name>
<accession>A0A9D1EZ53</accession>
<dbReference type="EMBL" id="DVIU01000119">
    <property type="protein sequence ID" value="HIS36147.1"/>
    <property type="molecule type" value="Genomic_DNA"/>
</dbReference>
<comment type="caution">
    <text evidence="1">The sequence shown here is derived from an EMBL/GenBank/DDBJ whole genome shotgun (WGS) entry which is preliminary data.</text>
</comment>
<protein>
    <submittedName>
        <fullName evidence="1">Uncharacterized protein</fullName>
    </submittedName>
</protein>
<reference evidence="1" key="1">
    <citation type="submission" date="2020-10" db="EMBL/GenBank/DDBJ databases">
        <authorList>
            <person name="Gilroy R."/>
        </authorList>
    </citation>
    <scope>NUCLEOTIDE SEQUENCE</scope>
    <source>
        <strain evidence="1">6276</strain>
    </source>
</reference>
<organism evidence="1 2">
    <name type="scientific">Candidatus Scatousia excrementigallinarum</name>
    <dbReference type="NCBI Taxonomy" id="2840935"/>
    <lineage>
        <taxon>Bacteria</taxon>
        <taxon>Candidatus Scatousia</taxon>
    </lineage>
</organism>
<gene>
    <name evidence="1" type="ORF">IAC10_05895</name>
</gene>
<sequence>MDEYININKIAELKGLKSTRAIRLAINQGKYIAREVEVRGGKSYEILYSSLEPEIQDRLDEEELKTTAIVPFENKVNFVSENARLTALARVDIVTA</sequence>
<reference evidence="1" key="2">
    <citation type="journal article" date="2021" name="PeerJ">
        <title>Extensive microbial diversity within the chicken gut microbiome revealed by metagenomics and culture.</title>
        <authorList>
            <person name="Gilroy R."/>
            <person name="Ravi A."/>
            <person name="Getino M."/>
            <person name="Pursley I."/>
            <person name="Horton D.L."/>
            <person name="Alikhan N.F."/>
            <person name="Baker D."/>
            <person name="Gharbi K."/>
            <person name="Hall N."/>
            <person name="Watson M."/>
            <person name="Adriaenssens E.M."/>
            <person name="Foster-Nyarko E."/>
            <person name="Jarju S."/>
            <person name="Secka A."/>
            <person name="Antonio M."/>
            <person name="Oren A."/>
            <person name="Chaudhuri R.R."/>
            <person name="La Ragione R."/>
            <person name="Hildebrand F."/>
            <person name="Pallen M.J."/>
        </authorList>
    </citation>
    <scope>NUCLEOTIDE SEQUENCE</scope>
    <source>
        <strain evidence="1">6276</strain>
    </source>
</reference>
<dbReference type="AlphaFoldDB" id="A0A9D1EZ53"/>
<evidence type="ECO:0000313" key="1">
    <source>
        <dbReference type="EMBL" id="HIS36147.1"/>
    </source>
</evidence>
<feature type="non-terminal residue" evidence="1">
    <location>
        <position position="96"/>
    </location>
</feature>
<dbReference type="InterPro" id="IPR036388">
    <property type="entry name" value="WH-like_DNA-bd_sf"/>
</dbReference>